<evidence type="ECO:0000256" key="1">
    <source>
        <dbReference type="ARBA" id="ARBA00004167"/>
    </source>
</evidence>
<dbReference type="SUPFAM" id="SSF49265">
    <property type="entry name" value="Fibronectin type III"/>
    <property type="match status" value="1"/>
</dbReference>
<dbReference type="InterPro" id="IPR036179">
    <property type="entry name" value="Ig-like_dom_sf"/>
</dbReference>
<evidence type="ECO:0000259" key="7">
    <source>
        <dbReference type="PROSITE" id="PS50853"/>
    </source>
</evidence>
<feature type="domain" description="Ig-like" evidence="6">
    <location>
        <begin position="17"/>
        <end position="96"/>
    </location>
</feature>
<dbReference type="InterPro" id="IPR003961">
    <property type="entry name" value="FN3_dom"/>
</dbReference>
<gene>
    <name evidence="9" type="primary">LOC108563941</name>
</gene>
<name>A0ABM1MUM5_NICVS</name>
<dbReference type="SMART" id="SM00408">
    <property type="entry name" value="IGc2"/>
    <property type="match status" value="4"/>
</dbReference>
<organism evidence="8 9">
    <name type="scientific">Nicrophorus vespilloides</name>
    <name type="common">Boreal carrion beetle</name>
    <dbReference type="NCBI Taxonomy" id="110193"/>
    <lineage>
        <taxon>Eukaryota</taxon>
        <taxon>Metazoa</taxon>
        <taxon>Ecdysozoa</taxon>
        <taxon>Arthropoda</taxon>
        <taxon>Hexapoda</taxon>
        <taxon>Insecta</taxon>
        <taxon>Pterygota</taxon>
        <taxon>Neoptera</taxon>
        <taxon>Endopterygota</taxon>
        <taxon>Coleoptera</taxon>
        <taxon>Polyphaga</taxon>
        <taxon>Staphyliniformia</taxon>
        <taxon>Silphidae</taxon>
        <taxon>Nicrophorinae</taxon>
        <taxon>Nicrophorus</taxon>
    </lineage>
</organism>
<dbReference type="PANTHER" id="PTHR23278">
    <property type="entry name" value="SIDESTEP PROTEIN"/>
    <property type="match status" value="1"/>
</dbReference>
<dbReference type="PANTHER" id="PTHR23278:SF25">
    <property type="entry name" value="GH14967P"/>
    <property type="match status" value="1"/>
</dbReference>
<dbReference type="RefSeq" id="XP_017778275.1">
    <property type="nucleotide sequence ID" value="XM_017922786.1"/>
</dbReference>
<evidence type="ECO:0000256" key="5">
    <source>
        <dbReference type="SAM" id="Phobius"/>
    </source>
</evidence>
<dbReference type="Proteomes" id="UP000695000">
    <property type="component" value="Unplaced"/>
</dbReference>
<reference evidence="9" key="1">
    <citation type="submission" date="2025-08" db="UniProtKB">
        <authorList>
            <consortium name="RefSeq"/>
        </authorList>
    </citation>
    <scope>IDENTIFICATION</scope>
    <source>
        <tissue evidence="9">Whole Larva</tissue>
    </source>
</reference>
<evidence type="ECO:0000313" key="9">
    <source>
        <dbReference type="RefSeq" id="XP_017778275.1"/>
    </source>
</evidence>
<dbReference type="CDD" id="cd00096">
    <property type="entry name" value="Ig"/>
    <property type="match status" value="2"/>
</dbReference>
<evidence type="ECO:0000313" key="8">
    <source>
        <dbReference type="Proteomes" id="UP000695000"/>
    </source>
</evidence>
<feature type="domain" description="Ig-like" evidence="6">
    <location>
        <begin position="202"/>
        <end position="294"/>
    </location>
</feature>
<dbReference type="InterPro" id="IPR003599">
    <property type="entry name" value="Ig_sub"/>
</dbReference>
<feature type="region of interest" description="Disordered" evidence="4">
    <location>
        <begin position="548"/>
        <end position="627"/>
    </location>
</feature>
<dbReference type="SMART" id="SM00060">
    <property type="entry name" value="FN3"/>
    <property type="match status" value="1"/>
</dbReference>
<keyword evidence="8" id="KW-1185">Reference proteome</keyword>
<dbReference type="CDD" id="cd00063">
    <property type="entry name" value="FN3"/>
    <property type="match status" value="1"/>
</dbReference>
<dbReference type="InterPro" id="IPR013783">
    <property type="entry name" value="Ig-like_fold"/>
</dbReference>
<dbReference type="InterPro" id="IPR036116">
    <property type="entry name" value="FN3_sf"/>
</dbReference>
<evidence type="ECO:0000256" key="3">
    <source>
        <dbReference type="ARBA" id="ARBA00023157"/>
    </source>
</evidence>
<keyword evidence="2 5" id="KW-0472">Membrane</keyword>
<feature type="transmembrane region" description="Helical" evidence="5">
    <location>
        <begin position="517"/>
        <end position="541"/>
    </location>
</feature>
<dbReference type="PROSITE" id="PS50835">
    <property type="entry name" value="IG_LIKE"/>
    <property type="match status" value="4"/>
</dbReference>
<dbReference type="InterPro" id="IPR013162">
    <property type="entry name" value="CD80_C2-set"/>
</dbReference>
<keyword evidence="3" id="KW-1015">Disulfide bond</keyword>
<dbReference type="Pfam" id="PF08205">
    <property type="entry name" value="C2-set_2"/>
    <property type="match status" value="1"/>
</dbReference>
<evidence type="ECO:0000259" key="6">
    <source>
        <dbReference type="PROSITE" id="PS50835"/>
    </source>
</evidence>
<dbReference type="InterPro" id="IPR003598">
    <property type="entry name" value="Ig_sub2"/>
</dbReference>
<dbReference type="InterPro" id="IPR007110">
    <property type="entry name" value="Ig-like_dom"/>
</dbReference>
<dbReference type="Gene3D" id="2.60.40.10">
    <property type="entry name" value="Immunoglobulins"/>
    <property type="match status" value="5"/>
</dbReference>
<feature type="compositionally biased region" description="Gly residues" evidence="4">
    <location>
        <begin position="558"/>
        <end position="569"/>
    </location>
</feature>
<comment type="subcellular location">
    <subcellularLocation>
        <location evidence="1">Membrane</location>
        <topology evidence="1">Single-pass membrane protein</topology>
    </subcellularLocation>
</comment>
<dbReference type="Pfam" id="PF13927">
    <property type="entry name" value="Ig_3"/>
    <property type="match status" value="3"/>
</dbReference>
<dbReference type="GeneID" id="108563941"/>
<dbReference type="PROSITE" id="PS50853">
    <property type="entry name" value="FN3"/>
    <property type="match status" value="1"/>
</dbReference>
<keyword evidence="5" id="KW-0812">Transmembrane</keyword>
<evidence type="ECO:0000256" key="2">
    <source>
        <dbReference type="ARBA" id="ARBA00023136"/>
    </source>
</evidence>
<proteinExistence type="predicted"/>
<dbReference type="SUPFAM" id="SSF48726">
    <property type="entry name" value="Immunoglobulin"/>
    <property type="match status" value="4"/>
</dbReference>
<protein>
    <submittedName>
        <fullName evidence="9">Protein turtle</fullName>
    </submittedName>
</protein>
<keyword evidence="5" id="KW-1133">Transmembrane helix</keyword>
<dbReference type="SMART" id="SM00409">
    <property type="entry name" value="IG"/>
    <property type="match status" value="3"/>
</dbReference>
<feature type="domain" description="Fibronectin type-III" evidence="7">
    <location>
        <begin position="404"/>
        <end position="499"/>
    </location>
</feature>
<accession>A0ABM1MUM5</accession>
<feature type="domain" description="Ig-like" evidence="6">
    <location>
        <begin position="103"/>
        <end position="197"/>
    </location>
</feature>
<feature type="region of interest" description="Disordered" evidence="4">
    <location>
        <begin position="750"/>
        <end position="799"/>
    </location>
</feature>
<evidence type="ECO:0000256" key="4">
    <source>
        <dbReference type="SAM" id="MobiDB-lite"/>
    </source>
</evidence>
<sequence>MDESGSQLTSVVGPFSEGASFTLRCDVFGGKPLPMVIWYRNELLMSNTSVALPSGSTTHVRSELRISNLGRRDVHSELTCQASNNPRTPPLASTLHVDMNFGPLDVKILGANQPLSAGRRYDLLCQSSGSRPPASITWWRNGQRLDRTKETTSNDGNTTTSTLSFVASKDDDAKYLSCRAENKVLSSEGLEDGWKLEIHYTPEAKIILGTSLNPDSIREGTDVYFDCIINAHPHVYKVEWRHDGKMLNHNVGSGIIISNQSLVLQGVSRSTAGNYTCVGYNTEGDGESGAFYLNVMFSPTCKPNQVRIYGVAKQERAQISCLVEANPPDVQFRWTFNNSADSVDVAQSHIARSGTSSVVSYTPMTELDYGTLLCYASNRIGHQRVPCVFHIIAAVYRVGNFGGRPDQVHNCTISNISMTSFSIRCSEGFNGGLPQSFLLEVRESHSQEMKNNLSSPVARFAVTGLEAGAQYQAGVFSYNSKGRSEPVILQAATLRLPEKQLTAEKESQRSGFRFTPMMSVLIGVVSALLIVALVVILVLRLQCNHNEGRRKRHKNGQLGAGGAGGGGSGSEHRGSTSGPTFSDKGGGSPISKHDSSAGECDSDEKNPDIIPQPNDGDEVSGVGGMGGIGGIVGGMGGGLMGGPTDYGRKRQHVSTIETSPSRSLLHQAGNSGYIGYCTLRNGIPLHEMSAAAASSIPQQQQQPTPQQKLIHNPQMIGPYAPCTLPRQPPQWQYGPVSHLPPGMYPIQYRGAHPLNQRPRPAPREAPIPMQPMKTSTGTSCEEEPSADTPLMVNKRESTV</sequence>
<feature type="domain" description="Ig-like" evidence="6">
    <location>
        <begin position="303"/>
        <end position="378"/>
    </location>
</feature>